<name>A0ABS5AZM8_9STRE</name>
<keyword evidence="5" id="KW-1185">Reference proteome</keyword>
<dbReference type="PANTHER" id="PTHR43479">
    <property type="entry name" value="ACREF/ENVCD OPERON REPRESSOR-RELATED"/>
    <property type="match status" value="1"/>
</dbReference>
<comment type="caution">
    <text evidence="4">The sequence shown here is derived from an EMBL/GenBank/DDBJ whole genome shotgun (WGS) entry which is preliminary data.</text>
</comment>
<gene>
    <name evidence="4" type="ORF">DHL47_11950</name>
</gene>
<evidence type="ECO:0000313" key="5">
    <source>
        <dbReference type="Proteomes" id="UP001519349"/>
    </source>
</evidence>
<dbReference type="Proteomes" id="UP001519349">
    <property type="component" value="Unassembled WGS sequence"/>
</dbReference>
<evidence type="ECO:0000256" key="1">
    <source>
        <dbReference type="ARBA" id="ARBA00023125"/>
    </source>
</evidence>
<proteinExistence type="predicted"/>
<protein>
    <submittedName>
        <fullName evidence="4">TetR/AcrR family transcriptional regulator</fullName>
    </submittedName>
</protein>
<organism evidence="4 5">
    <name type="scientific">Streptococcus panodentis</name>
    <dbReference type="NCBI Taxonomy" id="1581472"/>
    <lineage>
        <taxon>Bacteria</taxon>
        <taxon>Bacillati</taxon>
        <taxon>Bacillota</taxon>
        <taxon>Bacilli</taxon>
        <taxon>Lactobacillales</taxon>
        <taxon>Streptococcaceae</taxon>
        <taxon>Streptococcus</taxon>
    </lineage>
</organism>
<dbReference type="InterPro" id="IPR001647">
    <property type="entry name" value="HTH_TetR"/>
</dbReference>
<dbReference type="Pfam" id="PF00440">
    <property type="entry name" value="TetR_N"/>
    <property type="match status" value="1"/>
</dbReference>
<evidence type="ECO:0000259" key="3">
    <source>
        <dbReference type="PROSITE" id="PS50977"/>
    </source>
</evidence>
<dbReference type="EMBL" id="QFAY01000031">
    <property type="protein sequence ID" value="MBP2622014.1"/>
    <property type="molecule type" value="Genomic_DNA"/>
</dbReference>
<dbReference type="PROSITE" id="PS50977">
    <property type="entry name" value="HTH_TETR_2"/>
    <property type="match status" value="1"/>
</dbReference>
<keyword evidence="1 2" id="KW-0238">DNA-binding</keyword>
<dbReference type="PANTHER" id="PTHR43479:SF11">
    <property type="entry name" value="ACREF_ENVCD OPERON REPRESSOR-RELATED"/>
    <property type="match status" value="1"/>
</dbReference>
<reference evidence="4 5" key="1">
    <citation type="submission" date="2018-05" db="EMBL/GenBank/DDBJ databases">
        <title>Draft genome sequence of Streptococcus panodentis CCUG 70867T.</title>
        <authorList>
            <person name="Salva-Serra F."/>
            <person name="Mendez V."/>
            <person name="Jaen-Luchoro D."/>
            <person name="Gonzales-Siles L."/>
            <person name="Karlsson R."/>
            <person name="Engstrom-Jakobsson H."/>
            <person name="Busquets A."/>
            <person name="Gomila M."/>
            <person name="Pineiro-Iglesias B."/>
            <person name="Bennasar-Figueras A."/>
            <person name="Seeger M."/>
            <person name="Moore E."/>
        </authorList>
    </citation>
    <scope>NUCLEOTIDE SEQUENCE [LARGE SCALE GENOMIC DNA]</scope>
    <source>
        <strain evidence="4 5">CCUG 70867</strain>
    </source>
</reference>
<evidence type="ECO:0000256" key="2">
    <source>
        <dbReference type="PROSITE-ProRule" id="PRU00335"/>
    </source>
</evidence>
<dbReference type="SUPFAM" id="SSF46689">
    <property type="entry name" value="Homeodomain-like"/>
    <property type="match status" value="1"/>
</dbReference>
<feature type="DNA-binding region" description="H-T-H motif" evidence="2">
    <location>
        <begin position="32"/>
        <end position="51"/>
    </location>
</feature>
<evidence type="ECO:0000313" key="4">
    <source>
        <dbReference type="EMBL" id="MBP2622014.1"/>
    </source>
</evidence>
<dbReference type="RefSeq" id="WP_209552005.1">
    <property type="nucleotide sequence ID" value="NZ_QFAY01000031.1"/>
</dbReference>
<sequence length="174" mass="20454">MTVRKRQIQQTQADILSAFLQLLEDQSLDKITMGMVAEKSGYARRTLYRHFMDMDDLLYRLVERLTLELFDEIEQRVGQAFDEAVFQFFHFWEQYQPLLSTLRKKDLLADLQRSWGRHISKLSLGRGDLAGNDYALHFALGGMFSMFLNWIGQDFTQSPEEMRQVALAIQEHLK</sequence>
<dbReference type="InterPro" id="IPR009057">
    <property type="entry name" value="Homeodomain-like_sf"/>
</dbReference>
<accession>A0ABS5AZM8</accession>
<dbReference type="Gene3D" id="1.10.357.10">
    <property type="entry name" value="Tetracycline Repressor, domain 2"/>
    <property type="match status" value="1"/>
</dbReference>
<feature type="domain" description="HTH tetR-type" evidence="3">
    <location>
        <begin position="9"/>
        <end position="69"/>
    </location>
</feature>
<dbReference type="InterPro" id="IPR050624">
    <property type="entry name" value="HTH-type_Tx_Regulator"/>
</dbReference>
<dbReference type="PRINTS" id="PR00455">
    <property type="entry name" value="HTHTETR"/>
</dbReference>